<proteinExistence type="inferred from homology"/>
<feature type="domain" description="4Fe-4S ferredoxin-type" evidence="9">
    <location>
        <begin position="78"/>
        <end position="105"/>
    </location>
</feature>
<dbReference type="InterPro" id="IPR007197">
    <property type="entry name" value="rSAM"/>
</dbReference>
<evidence type="ECO:0000313" key="11">
    <source>
        <dbReference type="EMBL" id="PWC09291.1"/>
    </source>
</evidence>
<dbReference type="InterPro" id="IPR013785">
    <property type="entry name" value="Aldolase_TIM"/>
</dbReference>
<evidence type="ECO:0000259" key="9">
    <source>
        <dbReference type="PROSITE" id="PS51379"/>
    </source>
</evidence>
<dbReference type="InterPro" id="IPR001989">
    <property type="entry name" value="Radical_activat_CS"/>
</dbReference>
<comment type="caution">
    <text evidence="11">The sequence shown here is derived from an EMBL/GenBank/DDBJ whole genome shotgun (WGS) entry which is preliminary data.</text>
</comment>
<gene>
    <name evidence="11" type="ORF">DDT56_24130</name>
</gene>
<protein>
    <submittedName>
        <fullName evidence="11">Glycyl-radical enzyme activating protein</fullName>
    </submittedName>
</protein>
<dbReference type="PROSITE" id="PS01087">
    <property type="entry name" value="RADICAL_ACTIVATING"/>
    <property type="match status" value="1"/>
</dbReference>
<dbReference type="RefSeq" id="WP_136168866.1">
    <property type="nucleotide sequence ID" value="NZ_KZ819121.1"/>
</dbReference>
<dbReference type="Proteomes" id="UP000296159">
    <property type="component" value="Unassembled WGS sequence"/>
</dbReference>
<dbReference type="SUPFAM" id="SSF54862">
    <property type="entry name" value="4Fe-4S ferredoxins"/>
    <property type="match status" value="1"/>
</dbReference>
<name>A0A2U1TIR3_9GAMM</name>
<feature type="domain" description="Radical SAM core" evidence="10">
    <location>
        <begin position="16"/>
        <end position="294"/>
    </location>
</feature>
<dbReference type="GO" id="GO:0016491">
    <property type="term" value="F:oxidoreductase activity"/>
    <property type="evidence" value="ECO:0007669"/>
    <property type="project" value="UniProtKB-KW"/>
</dbReference>
<dbReference type="SFLD" id="SFLDS00029">
    <property type="entry name" value="Radical_SAM"/>
    <property type="match status" value="1"/>
</dbReference>
<dbReference type="InterPro" id="IPR034457">
    <property type="entry name" value="Organic_radical-activating"/>
</dbReference>
<evidence type="ECO:0000256" key="2">
    <source>
        <dbReference type="ARBA" id="ARBA00009777"/>
    </source>
</evidence>
<dbReference type="InterPro" id="IPR017896">
    <property type="entry name" value="4Fe4S_Fe-S-bd"/>
</dbReference>
<keyword evidence="5" id="KW-0479">Metal-binding</keyword>
<dbReference type="Gene3D" id="3.20.20.70">
    <property type="entry name" value="Aldolase class I"/>
    <property type="match status" value="1"/>
</dbReference>
<dbReference type="InterPro" id="IPR040074">
    <property type="entry name" value="BssD/PflA/YjjW"/>
</dbReference>
<comment type="cofactor">
    <cofactor evidence="1">
        <name>[4Fe-4S] cluster</name>
        <dbReference type="ChEBI" id="CHEBI:49883"/>
    </cofactor>
</comment>
<dbReference type="Gene3D" id="3.30.70.20">
    <property type="match status" value="1"/>
</dbReference>
<dbReference type="AlphaFoldDB" id="A0A2U1TIR3"/>
<dbReference type="InterPro" id="IPR012839">
    <property type="entry name" value="Organic_radical_activase"/>
</dbReference>
<reference evidence="11 12" key="1">
    <citation type="submission" date="2018-04" db="EMBL/GenBank/DDBJ databases">
        <title>Brenneria corticis sp.nov.</title>
        <authorList>
            <person name="Li Y."/>
        </authorList>
    </citation>
    <scope>NUCLEOTIDE SEQUENCE [LARGE SCALE GENOMIC DNA]</scope>
    <source>
        <strain evidence="11 12">CFCC 11842</strain>
    </source>
</reference>
<dbReference type="PROSITE" id="PS51918">
    <property type="entry name" value="RADICAL_SAM"/>
    <property type="match status" value="1"/>
</dbReference>
<evidence type="ECO:0000313" key="12">
    <source>
        <dbReference type="Proteomes" id="UP000296159"/>
    </source>
</evidence>
<dbReference type="GO" id="GO:0046872">
    <property type="term" value="F:metal ion binding"/>
    <property type="evidence" value="ECO:0007669"/>
    <property type="project" value="UniProtKB-KW"/>
</dbReference>
<dbReference type="CDD" id="cd01335">
    <property type="entry name" value="Radical_SAM"/>
    <property type="match status" value="1"/>
</dbReference>
<dbReference type="NCBIfam" id="TIGR02494">
    <property type="entry name" value="PFLE_PFLC"/>
    <property type="match status" value="1"/>
</dbReference>
<feature type="domain" description="4Fe-4S ferredoxin-type" evidence="9">
    <location>
        <begin position="47"/>
        <end position="76"/>
    </location>
</feature>
<keyword evidence="8" id="KW-0411">Iron-sulfur</keyword>
<organism evidence="11 12">
    <name type="scientific">Brenneria corticis</name>
    <dbReference type="NCBI Taxonomy" id="2173106"/>
    <lineage>
        <taxon>Bacteria</taxon>
        <taxon>Pseudomonadati</taxon>
        <taxon>Pseudomonadota</taxon>
        <taxon>Gammaproteobacteria</taxon>
        <taxon>Enterobacterales</taxon>
        <taxon>Pectobacteriaceae</taxon>
        <taxon>Brenneria</taxon>
    </lineage>
</organism>
<keyword evidence="7" id="KW-0408">Iron</keyword>
<dbReference type="SFLD" id="SFLDG01118">
    <property type="entry name" value="activating_enzymes__group_2"/>
    <property type="match status" value="1"/>
</dbReference>
<evidence type="ECO:0000256" key="1">
    <source>
        <dbReference type="ARBA" id="ARBA00001966"/>
    </source>
</evidence>
<dbReference type="PANTHER" id="PTHR30352:SF4">
    <property type="entry name" value="PYRUVATE FORMATE-LYASE 2-ACTIVATING ENZYME"/>
    <property type="match status" value="1"/>
</dbReference>
<evidence type="ECO:0000256" key="5">
    <source>
        <dbReference type="ARBA" id="ARBA00022723"/>
    </source>
</evidence>
<dbReference type="GO" id="GO:0051539">
    <property type="term" value="F:4 iron, 4 sulfur cluster binding"/>
    <property type="evidence" value="ECO:0007669"/>
    <property type="project" value="UniProtKB-KW"/>
</dbReference>
<dbReference type="SFLD" id="SFLDG01066">
    <property type="entry name" value="organic_radical-activating_enz"/>
    <property type="match status" value="1"/>
</dbReference>
<dbReference type="InterPro" id="IPR058240">
    <property type="entry name" value="rSAM_sf"/>
</dbReference>
<keyword evidence="12" id="KW-1185">Reference proteome</keyword>
<dbReference type="PROSITE" id="PS51379">
    <property type="entry name" value="4FE4S_FER_2"/>
    <property type="match status" value="2"/>
</dbReference>
<evidence type="ECO:0000256" key="8">
    <source>
        <dbReference type="ARBA" id="ARBA00023014"/>
    </source>
</evidence>
<evidence type="ECO:0000256" key="4">
    <source>
        <dbReference type="ARBA" id="ARBA00022691"/>
    </source>
</evidence>
<evidence type="ECO:0000259" key="10">
    <source>
        <dbReference type="PROSITE" id="PS51918"/>
    </source>
</evidence>
<evidence type="ECO:0000256" key="3">
    <source>
        <dbReference type="ARBA" id="ARBA00022485"/>
    </source>
</evidence>
<keyword evidence="6" id="KW-0560">Oxidoreductase</keyword>
<accession>A0A2U1TIR3</accession>
<sequence>MEPQGVIFDIQHFSLHDGPGVRSTVFFKGCPLSCLWCSNPESQRRKPELLYFAANCVSCGACVAACKSGALSLGEKGVAINRTLCQSGGACVEACPNDARSLSGRKMSVEEIADEVRQHWRIFMQSGGGVTCSGGEILSQPVFLKALLQKLHDEIGFHLCLDTSGYAPWATLEQLLPHADMILLDLKHMDSARHKEATGRDNRRILENARHLGKRGFPVLVRLPLIPGFNDDDDNLSRLGAFMKEVALPVIEILPYHEFGSSKYEALGKTYHVYTNKRPRVREAGEILSAFGLEVVLSKLENNQTYA</sequence>
<dbReference type="PIRSF" id="PIRSF000371">
    <property type="entry name" value="PFL_act_enz"/>
    <property type="match status" value="1"/>
</dbReference>
<comment type="similarity">
    <text evidence="2">Belongs to the organic radical-activating enzymes family.</text>
</comment>
<dbReference type="Pfam" id="PF04055">
    <property type="entry name" value="Radical_SAM"/>
    <property type="match status" value="1"/>
</dbReference>
<evidence type="ECO:0000256" key="7">
    <source>
        <dbReference type="ARBA" id="ARBA00023004"/>
    </source>
</evidence>
<dbReference type="PANTHER" id="PTHR30352">
    <property type="entry name" value="PYRUVATE FORMATE-LYASE-ACTIVATING ENZYME"/>
    <property type="match status" value="1"/>
</dbReference>
<dbReference type="SUPFAM" id="SSF102114">
    <property type="entry name" value="Radical SAM enzymes"/>
    <property type="match status" value="1"/>
</dbReference>
<dbReference type="EMBL" id="QDKH01000061">
    <property type="protein sequence ID" value="PWC09291.1"/>
    <property type="molecule type" value="Genomic_DNA"/>
</dbReference>
<evidence type="ECO:0000256" key="6">
    <source>
        <dbReference type="ARBA" id="ARBA00023002"/>
    </source>
</evidence>
<keyword evidence="4" id="KW-0949">S-adenosyl-L-methionine</keyword>
<keyword evidence="3" id="KW-0004">4Fe-4S</keyword>